<dbReference type="PANTHER" id="PTHR47990">
    <property type="entry name" value="2-OXOGLUTARATE (2OG) AND FE(II)-DEPENDENT OXYGENASE SUPERFAMILY PROTEIN-RELATED"/>
    <property type="match status" value="1"/>
</dbReference>
<protein>
    <submittedName>
        <fullName evidence="4">Iron ascorbate-dependent oxidoreductase family protein</fullName>
    </submittedName>
</protein>
<keyword evidence="5" id="KW-1185">Reference proteome</keyword>
<name>A0A9W7W0C9_9PEZI</name>
<comment type="caution">
    <text evidence="4">The sequence shown here is derived from an EMBL/GenBank/DDBJ whole genome shotgun (WGS) entry which is preliminary data.</text>
</comment>
<evidence type="ECO:0000259" key="2">
    <source>
        <dbReference type="Pfam" id="PF03171"/>
    </source>
</evidence>
<dbReference type="InterPro" id="IPR026992">
    <property type="entry name" value="DIOX_N"/>
</dbReference>
<evidence type="ECO:0000313" key="5">
    <source>
        <dbReference type="Proteomes" id="UP001138500"/>
    </source>
</evidence>
<gene>
    <name evidence="4" type="ORF">Tdes44962_MAKER04172</name>
</gene>
<evidence type="ECO:0000313" key="4">
    <source>
        <dbReference type="EMBL" id="KAH9825471.1"/>
    </source>
</evidence>
<dbReference type="Pfam" id="PF14226">
    <property type="entry name" value="DIOX_N"/>
    <property type="match status" value="1"/>
</dbReference>
<dbReference type="Gene3D" id="2.60.120.330">
    <property type="entry name" value="B-lactam Antibiotic, Isopenicillin N Synthase, Chain"/>
    <property type="match status" value="1"/>
</dbReference>
<dbReference type="InterPro" id="IPR027443">
    <property type="entry name" value="IPNS-like_sf"/>
</dbReference>
<sequence length="341" mass="38280">MPIFAYFPIYSQQSSSGQTLRNPAPHILDNMPAPPILDFSPFYGTDEAAKATLVRRVRESCLTNGFFQIIGHRVTPELQDNVFRVAKEFFALPLEEKEKIHKDHNTWNRGYDRLGSQILEAGTHPDLKEGFFIGEEISESHPYFVGKKLNSGPNFWPSSEKMADAEEFRSVSMEYYSQMHALARDVLAVIALTLSLPEAYFEDFTRGAVATLRYLHYPPQAPDSDEKLSRGIGAHTDFGSVTLLMQDDVGGLQVYDKETEEWLDVSMAVEKGLAMVPVERKLARLAGWEEAVEPYEDALLVDREEERGNAEGFLRAWGWWNAVRGVLMVGAGGVGVWSVLG</sequence>
<dbReference type="OrthoDB" id="288590at2759"/>
<dbReference type="EMBL" id="RIBY02002112">
    <property type="protein sequence ID" value="KAH9825471.1"/>
    <property type="molecule type" value="Genomic_DNA"/>
</dbReference>
<accession>A0A9W7W0C9</accession>
<dbReference type="Proteomes" id="UP001138500">
    <property type="component" value="Unassembled WGS sequence"/>
</dbReference>
<dbReference type="InterPro" id="IPR050231">
    <property type="entry name" value="Iron_ascorbate_oxido_reductase"/>
</dbReference>
<organism evidence="4 5">
    <name type="scientific">Teratosphaeria destructans</name>
    <dbReference type="NCBI Taxonomy" id="418781"/>
    <lineage>
        <taxon>Eukaryota</taxon>
        <taxon>Fungi</taxon>
        <taxon>Dikarya</taxon>
        <taxon>Ascomycota</taxon>
        <taxon>Pezizomycotina</taxon>
        <taxon>Dothideomycetes</taxon>
        <taxon>Dothideomycetidae</taxon>
        <taxon>Mycosphaerellales</taxon>
        <taxon>Teratosphaeriaceae</taxon>
        <taxon>Teratosphaeria</taxon>
    </lineage>
</organism>
<reference evidence="4 5" key="1">
    <citation type="journal article" date="2018" name="IMA Fungus">
        <title>IMA Genome-F 10: Nine draft genome sequences of Claviceps purpurea s.lat., including C. arundinis, C. humidiphila, and C. cf. spartinae, pseudomolecules for the pitch canker pathogen Fusarium circinatum, draft genome of Davidsoniella eucalypti, Grosmannia galeiformis, Quambalaria eucalypti, and Teratosphaeria destructans.</title>
        <authorList>
            <person name="Wingfield B.D."/>
            <person name="Liu M."/>
            <person name="Nguyen H.D."/>
            <person name="Lane F.A."/>
            <person name="Morgan S.W."/>
            <person name="De Vos L."/>
            <person name="Wilken P.M."/>
            <person name="Duong T.A."/>
            <person name="Aylward J."/>
            <person name="Coetzee M.P."/>
            <person name="Dadej K."/>
            <person name="De Beer Z.W."/>
            <person name="Findlay W."/>
            <person name="Havenga M."/>
            <person name="Kolarik M."/>
            <person name="Menzies J.G."/>
            <person name="Naidoo K."/>
            <person name="Pochopski O."/>
            <person name="Shoukouhi P."/>
            <person name="Santana Q.C."/>
            <person name="Seifert K.A."/>
            <person name="Soal N."/>
            <person name="Steenkamp E.T."/>
            <person name="Tatham C.T."/>
            <person name="van der Nest M.A."/>
            <person name="Wingfield M.J."/>
        </authorList>
    </citation>
    <scope>NUCLEOTIDE SEQUENCE [LARGE SCALE GENOMIC DNA]</scope>
    <source>
        <strain evidence="4">CMW44962</strain>
    </source>
</reference>
<evidence type="ECO:0000259" key="3">
    <source>
        <dbReference type="Pfam" id="PF14226"/>
    </source>
</evidence>
<evidence type="ECO:0000256" key="1">
    <source>
        <dbReference type="ARBA" id="ARBA00008056"/>
    </source>
</evidence>
<dbReference type="AlphaFoldDB" id="A0A9W7W0C9"/>
<proteinExistence type="inferred from homology"/>
<dbReference type="Pfam" id="PF03171">
    <property type="entry name" value="2OG-FeII_Oxy"/>
    <property type="match status" value="1"/>
</dbReference>
<comment type="similarity">
    <text evidence="1">Belongs to the iron/ascorbate-dependent oxidoreductase family.</text>
</comment>
<reference evidence="4 5" key="2">
    <citation type="journal article" date="2021" name="Curr. Genet.">
        <title>Genetic response to nitrogen starvation in the aggressive Eucalyptus foliar pathogen Teratosphaeria destructans.</title>
        <authorList>
            <person name="Havenga M."/>
            <person name="Wingfield B.D."/>
            <person name="Wingfield M.J."/>
            <person name="Dreyer L.L."/>
            <person name="Roets F."/>
            <person name="Aylward J."/>
        </authorList>
    </citation>
    <scope>NUCLEOTIDE SEQUENCE [LARGE SCALE GENOMIC DNA]</scope>
    <source>
        <strain evidence="4">CMW44962</strain>
    </source>
</reference>
<feature type="domain" description="Non-haem dioxygenase N-terminal" evidence="3">
    <location>
        <begin position="35"/>
        <end position="158"/>
    </location>
</feature>
<dbReference type="InterPro" id="IPR044861">
    <property type="entry name" value="IPNS-like_FE2OG_OXY"/>
</dbReference>
<dbReference type="SUPFAM" id="SSF51197">
    <property type="entry name" value="Clavaminate synthase-like"/>
    <property type="match status" value="1"/>
</dbReference>
<feature type="domain" description="Isopenicillin N synthase-like Fe(2+) 2OG dioxygenase" evidence="2">
    <location>
        <begin position="212"/>
        <end position="267"/>
    </location>
</feature>